<evidence type="ECO:0000313" key="3">
    <source>
        <dbReference type="EMBL" id="MDN4165800.1"/>
    </source>
</evidence>
<dbReference type="CDD" id="cd00077">
    <property type="entry name" value="HDc"/>
    <property type="match status" value="1"/>
</dbReference>
<evidence type="ECO:0000256" key="1">
    <source>
        <dbReference type="ARBA" id="ARBA00022801"/>
    </source>
</evidence>
<dbReference type="RefSeq" id="WP_320004330.1">
    <property type="nucleotide sequence ID" value="NZ_JAUHJS010000004.1"/>
</dbReference>
<dbReference type="Pfam" id="PF13286">
    <property type="entry name" value="HD_assoc"/>
    <property type="match status" value="1"/>
</dbReference>
<dbReference type="PANTHER" id="PTHR11373">
    <property type="entry name" value="DEOXYNUCLEOSIDE TRIPHOSPHATE TRIPHOSPHOHYDROLASE"/>
    <property type="match status" value="1"/>
</dbReference>
<dbReference type="Gene3D" id="1.10.3210.10">
    <property type="entry name" value="Hypothetical protein af1432"/>
    <property type="match status" value="1"/>
</dbReference>
<organism evidence="3 4">
    <name type="scientific">Shiella aurantiaca</name>
    <dbReference type="NCBI Taxonomy" id="3058365"/>
    <lineage>
        <taxon>Bacteria</taxon>
        <taxon>Pseudomonadati</taxon>
        <taxon>Bacteroidota</taxon>
        <taxon>Cytophagia</taxon>
        <taxon>Cytophagales</taxon>
        <taxon>Shiellaceae</taxon>
        <taxon>Shiella</taxon>
    </lineage>
</organism>
<name>A0ABT8F5Y5_9BACT</name>
<evidence type="ECO:0000259" key="2">
    <source>
        <dbReference type="PROSITE" id="PS51831"/>
    </source>
</evidence>
<gene>
    <name evidence="3" type="ORF">QWY31_09815</name>
</gene>
<accession>A0ABT8F5Y5</accession>
<dbReference type="InterPro" id="IPR050135">
    <property type="entry name" value="dGTPase-like"/>
</dbReference>
<dbReference type="InterPro" id="IPR023293">
    <property type="entry name" value="dGTP_triP_hydro_central_sf"/>
</dbReference>
<dbReference type="PANTHER" id="PTHR11373:SF32">
    <property type="entry name" value="DEOXYGUANOSINETRIPHOSPHATE TRIPHOSPHOHYDROLASE"/>
    <property type="match status" value="1"/>
</dbReference>
<protein>
    <submittedName>
        <fullName evidence="3">Deoxyguanosinetriphosphate triphosphohydrolase</fullName>
    </submittedName>
</protein>
<sequence>MNWLNLLSAQREGKASGAKPHDPVRSPFDQDFDRIIFSHPFRRLQDKTQVFPMPEHDFVHTRLTHSLEVSVVGRSLGKAVGAQLVERHPELKKANFSFHDFGAIVAAAALTHDIGNPPFGHSGESALSDFFIFHPQGKAFQEHVSAKEWADLINFEGNAQGFRLMNKNSYEGLKLTYASLAAFTKYPRESSLPNPDKSRRSQKKYGFFQSERVVFEHVAQELSLQKLGEGDALSWTRHPLAFLVEAADDICYNLIDLEDGCRLGLVSFEEVKDWMAEILGDKFRPEKVDKLDNLNEKLGQLRAMAIGELIGQTTSLFLDHEQDLLAGSFDKSLTDEIPCHRTLQSIVHTSIEKIYRSRQVLEKEAAGFEVLGGLLEAFAGCIYAMRHEKDYSKRHKSIFLLMPPELNAMVKNKEYTDYQVLRECLDHISGMTDRYAIGFYRKIKGMTLS</sequence>
<reference evidence="3" key="1">
    <citation type="submission" date="2023-06" db="EMBL/GenBank/DDBJ databases">
        <title>Cytophagales bacterium Strain LB-30, isolated from soil.</title>
        <authorList>
            <person name="Liu B."/>
        </authorList>
    </citation>
    <scope>NUCLEOTIDE SEQUENCE</scope>
    <source>
        <strain evidence="3">LB-30</strain>
    </source>
</reference>
<dbReference type="Gene3D" id="1.10.3410.10">
    <property type="entry name" value="putative deoxyguanosinetriphosphate triphosphohydrolase like domain"/>
    <property type="match status" value="1"/>
</dbReference>
<dbReference type="Proteomes" id="UP001168552">
    <property type="component" value="Unassembled WGS sequence"/>
</dbReference>
<feature type="domain" description="HD" evidence="2">
    <location>
        <begin position="62"/>
        <end position="253"/>
    </location>
</feature>
<evidence type="ECO:0000313" key="4">
    <source>
        <dbReference type="Proteomes" id="UP001168552"/>
    </source>
</evidence>
<dbReference type="SUPFAM" id="SSF109604">
    <property type="entry name" value="HD-domain/PDEase-like"/>
    <property type="match status" value="1"/>
</dbReference>
<dbReference type="InterPro" id="IPR027432">
    <property type="entry name" value="dGTP_triphosphohydrolase_C"/>
</dbReference>
<dbReference type="EMBL" id="JAUHJS010000004">
    <property type="protein sequence ID" value="MDN4165800.1"/>
    <property type="molecule type" value="Genomic_DNA"/>
</dbReference>
<dbReference type="InterPro" id="IPR026875">
    <property type="entry name" value="PHydrolase_assoc_dom"/>
</dbReference>
<dbReference type="SMART" id="SM00471">
    <property type="entry name" value="HDc"/>
    <property type="match status" value="1"/>
</dbReference>
<proteinExistence type="predicted"/>
<dbReference type="InterPro" id="IPR003607">
    <property type="entry name" value="HD/PDEase_dom"/>
</dbReference>
<dbReference type="Pfam" id="PF01966">
    <property type="entry name" value="HD"/>
    <property type="match status" value="1"/>
</dbReference>
<dbReference type="NCBIfam" id="TIGR01353">
    <property type="entry name" value="dGTP_triPase"/>
    <property type="match status" value="1"/>
</dbReference>
<dbReference type="PROSITE" id="PS51831">
    <property type="entry name" value="HD"/>
    <property type="match status" value="1"/>
</dbReference>
<dbReference type="Gene3D" id="1.10.3550.10">
    <property type="entry name" value="eoxyguanosinetriphosphate triphosphohydrolase domain-like"/>
    <property type="match status" value="1"/>
</dbReference>
<dbReference type="InterPro" id="IPR006674">
    <property type="entry name" value="HD_domain"/>
</dbReference>
<keyword evidence="4" id="KW-1185">Reference proteome</keyword>
<keyword evidence="1" id="KW-0378">Hydrolase</keyword>
<comment type="caution">
    <text evidence="3">The sequence shown here is derived from an EMBL/GenBank/DDBJ whole genome shotgun (WGS) entry which is preliminary data.</text>
</comment>
<dbReference type="InterPro" id="IPR006261">
    <property type="entry name" value="dGTPase"/>
</dbReference>
<dbReference type="NCBIfam" id="NF002205">
    <property type="entry name" value="PRK01096.1"/>
    <property type="match status" value="1"/>
</dbReference>